<evidence type="ECO:0000256" key="3">
    <source>
        <dbReference type="ARBA" id="ARBA00022806"/>
    </source>
</evidence>
<dbReference type="EMBL" id="BJVI01000012">
    <property type="protein sequence ID" value="GEL17816.1"/>
    <property type="molecule type" value="Genomic_DNA"/>
</dbReference>
<dbReference type="RefSeq" id="WP_028928432.1">
    <property type="nucleotide sequence ID" value="NZ_AUII01000001.1"/>
</dbReference>
<name>A0A511CZ57_9PSEU</name>
<dbReference type="CDD" id="cd18787">
    <property type="entry name" value="SF2_C_DEAD"/>
    <property type="match status" value="1"/>
</dbReference>
<evidence type="ECO:0000256" key="1">
    <source>
        <dbReference type="ARBA" id="ARBA00022741"/>
    </source>
</evidence>
<feature type="region of interest" description="Disordered" evidence="7">
    <location>
        <begin position="394"/>
        <end position="448"/>
    </location>
</feature>
<evidence type="ECO:0000259" key="9">
    <source>
        <dbReference type="PROSITE" id="PS51194"/>
    </source>
</evidence>
<dbReference type="GO" id="GO:0003676">
    <property type="term" value="F:nucleic acid binding"/>
    <property type="evidence" value="ECO:0007669"/>
    <property type="project" value="InterPro"/>
</dbReference>
<keyword evidence="3" id="KW-0347">Helicase</keyword>
<dbReference type="GO" id="GO:0016787">
    <property type="term" value="F:hydrolase activity"/>
    <property type="evidence" value="ECO:0007669"/>
    <property type="project" value="UniProtKB-KW"/>
</dbReference>
<dbReference type="STRING" id="1123024.GCA_000423625_00119"/>
<evidence type="ECO:0000256" key="2">
    <source>
        <dbReference type="ARBA" id="ARBA00022801"/>
    </source>
</evidence>
<dbReference type="InterPro" id="IPR011545">
    <property type="entry name" value="DEAD/DEAH_box_helicase_dom"/>
</dbReference>
<dbReference type="InterPro" id="IPR014001">
    <property type="entry name" value="Helicase_ATP-bd"/>
</dbReference>
<dbReference type="InterPro" id="IPR050079">
    <property type="entry name" value="DEAD_box_RNA_helicase"/>
</dbReference>
<dbReference type="InterPro" id="IPR001650">
    <property type="entry name" value="Helicase_C-like"/>
</dbReference>
<keyword evidence="2" id="KW-0378">Hydrolase</keyword>
<keyword evidence="4" id="KW-0067">ATP-binding</keyword>
<accession>A0A511CZ57</accession>
<evidence type="ECO:0000256" key="7">
    <source>
        <dbReference type="SAM" id="MobiDB-lite"/>
    </source>
</evidence>
<feature type="domain" description="DEAD-box RNA helicase Q" evidence="10">
    <location>
        <begin position="15"/>
        <end position="43"/>
    </location>
</feature>
<dbReference type="GO" id="GO:0005524">
    <property type="term" value="F:ATP binding"/>
    <property type="evidence" value="ECO:0007669"/>
    <property type="project" value="UniProtKB-KW"/>
</dbReference>
<keyword evidence="12" id="KW-1185">Reference proteome</keyword>
<dbReference type="PANTHER" id="PTHR47959:SF13">
    <property type="entry name" value="ATP-DEPENDENT RNA HELICASE RHLE"/>
    <property type="match status" value="1"/>
</dbReference>
<dbReference type="AlphaFoldDB" id="A0A511CZ57"/>
<dbReference type="SMART" id="SM00490">
    <property type="entry name" value="HELICc"/>
    <property type="match status" value="1"/>
</dbReference>
<keyword evidence="1" id="KW-0547">Nucleotide-binding</keyword>
<evidence type="ECO:0000256" key="5">
    <source>
        <dbReference type="ARBA" id="ARBA00038437"/>
    </source>
</evidence>
<gene>
    <name evidence="11" type="ORF">PA7_16530</name>
</gene>
<dbReference type="Gene3D" id="3.40.50.300">
    <property type="entry name" value="P-loop containing nucleotide triphosphate hydrolases"/>
    <property type="match status" value="2"/>
</dbReference>
<evidence type="ECO:0000313" key="12">
    <source>
        <dbReference type="Proteomes" id="UP000321328"/>
    </source>
</evidence>
<dbReference type="CDD" id="cd00268">
    <property type="entry name" value="DEADc"/>
    <property type="match status" value="1"/>
</dbReference>
<comment type="caution">
    <text evidence="11">The sequence shown here is derived from an EMBL/GenBank/DDBJ whole genome shotgun (WGS) entry which is preliminary data.</text>
</comment>
<organism evidence="11 12">
    <name type="scientific">Pseudonocardia asaccharolytica DSM 44247 = NBRC 16224</name>
    <dbReference type="NCBI Taxonomy" id="1123024"/>
    <lineage>
        <taxon>Bacteria</taxon>
        <taxon>Bacillati</taxon>
        <taxon>Actinomycetota</taxon>
        <taxon>Actinomycetes</taxon>
        <taxon>Pseudonocardiales</taxon>
        <taxon>Pseudonocardiaceae</taxon>
        <taxon>Pseudonocardia</taxon>
    </lineage>
</organism>
<feature type="domain" description="Helicase ATP-binding" evidence="8">
    <location>
        <begin position="46"/>
        <end position="219"/>
    </location>
</feature>
<reference evidence="11 12" key="1">
    <citation type="submission" date="2019-07" db="EMBL/GenBank/DDBJ databases">
        <title>Whole genome shotgun sequence of Pseudonocardia asaccharolytica NBRC 16224.</title>
        <authorList>
            <person name="Hosoyama A."/>
            <person name="Uohara A."/>
            <person name="Ohji S."/>
            <person name="Ichikawa N."/>
        </authorList>
    </citation>
    <scope>NUCLEOTIDE SEQUENCE [LARGE SCALE GENOMIC DNA]</scope>
    <source>
        <strain evidence="11 12">NBRC 16224</strain>
    </source>
</reference>
<protein>
    <recommendedName>
        <fullName evidence="13">RNA helicase</fullName>
    </recommendedName>
</protein>
<dbReference type="Proteomes" id="UP000321328">
    <property type="component" value="Unassembled WGS sequence"/>
</dbReference>
<dbReference type="InterPro" id="IPR014014">
    <property type="entry name" value="RNA_helicase_DEAD_Q_motif"/>
</dbReference>
<dbReference type="PROSITE" id="PS51195">
    <property type="entry name" value="Q_MOTIF"/>
    <property type="match status" value="1"/>
</dbReference>
<evidence type="ECO:0000313" key="11">
    <source>
        <dbReference type="EMBL" id="GEL17816.1"/>
    </source>
</evidence>
<evidence type="ECO:0000259" key="8">
    <source>
        <dbReference type="PROSITE" id="PS51192"/>
    </source>
</evidence>
<sequence>MPPEVLWTAPEAGMPSFTELGLPRPVVRALDAEGFAEPFPIQAATLPETLRGRDLLGRGQTGSGKTLAFGLALLSRLGGGRAQPRRPRGLVLVPTRELAQQVVDALTPFARALNLTIAAVVGGVSFNRQVAVLQRGVDLLVATPGRLTDHTTQRTCDLSGIEITAIDEADRMADMGFLPQVRAILDLTPADGQRLLFSATLDGDVAALVDRYLHDPVTRAVAPAAAPVATMDHHVLLVDGAVKPRVVTEVAARDGRTILFVRTKYGVDRLVRNLRREGVAAAALHGGKAQNARNRAIAEFRDGRSPVLVATDVAARGIHVDDVSLVVHVDPPADPKDYLHRAGRTARGGESGTVVTLVTPAERRDVEQLTRQAGVRPTLTEVSPGDAALTRITGARAPQGLPVPEPERPQQNPRGGGRRGGGRNRTDAGGGRRRRTAEGGRRGRSAAA</sequence>
<feature type="short sequence motif" description="Q motif" evidence="6">
    <location>
        <begin position="15"/>
        <end position="43"/>
    </location>
</feature>
<proteinExistence type="inferred from homology"/>
<evidence type="ECO:0000259" key="10">
    <source>
        <dbReference type="PROSITE" id="PS51195"/>
    </source>
</evidence>
<dbReference type="Pfam" id="PF00271">
    <property type="entry name" value="Helicase_C"/>
    <property type="match status" value="1"/>
</dbReference>
<feature type="domain" description="Helicase C-terminal" evidence="9">
    <location>
        <begin position="242"/>
        <end position="390"/>
    </location>
</feature>
<dbReference type="Pfam" id="PF00270">
    <property type="entry name" value="DEAD"/>
    <property type="match status" value="1"/>
</dbReference>
<comment type="similarity">
    <text evidence="5">Belongs to the DEAD box helicase family.</text>
</comment>
<evidence type="ECO:0000256" key="6">
    <source>
        <dbReference type="PROSITE-ProRule" id="PRU00552"/>
    </source>
</evidence>
<dbReference type="PROSITE" id="PS51192">
    <property type="entry name" value="HELICASE_ATP_BIND_1"/>
    <property type="match status" value="1"/>
</dbReference>
<dbReference type="InterPro" id="IPR044742">
    <property type="entry name" value="DEAD/DEAH_RhlB"/>
</dbReference>
<dbReference type="InterPro" id="IPR027417">
    <property type="entry name" value="P-loop_NTPase"/>
</dbReference>
<dbReference type="PROSITE" id="PS51194">
    <property type="entry name" value="HELICASE_CTER"/>
    <property type="match status" value="1"/>
</dbReference>
<dbReference type="GO" id="GO:0005829">
    <property type="term" value="C:cytosol"/>
    <property type="evidence" value="ECO:0007669"/>
    <property type="project" value="TreeGrafter"/>
</dbReference>
<dbReference type="PANTHER" id="PTHR47959">
    <property type="entry name" value="ATP-DEPENDENT RNA HELICASE RHLE-RELATED"/>
    <property type="match status" value="1"/>
</dbReference>
<evidence type="ECO:0000256" key="4">
    <source>
        <dbReference type="ARBA" id="ARBA00022840"/>
    </source>
</evidence>
<dbReference type="SUPFAM" id="SSF52540">
    <property type="entry name" value="P-loop containing nucleoside triphosphate hydrolases"/>
    <property type="match status" value="1"/>
</dbReference>
<dbReference type="GO" id="GO:0003724">
    <property type="term" value="F:RNA helicase activity"/>
    <property type="evidence" value="ECO:0007669"/>
    <property type="project" value="InterPro"/>
</dbReference>
<dbReference type="SMART" id="SM00487">
    <property type="entry name" value="DEXDc"/>
    <property type="match status" value="1"/>
</dbReference>
<evidence type="ECO:0008006" key="13">
    <source>
        <dbReference type="Google" id="ProtNLM"/>
    </source>
</evidence>